<feature type="compositionally biased region" description="Basic and acidic residues" evidence="1">
    <location>
        <begin position="14"/>
        <end position="30"/>
    </location>
</feature>
<dbReference type="OrthoDB" id="9957472at2"/>
<name>A0A4D7AUQ2_9HYPH</name>
<keyword evidence="3" id="KW-1185">Reference proteome</keyword>
<evidence type="ECO:0000313" key="2">
    <source>
        <dbReference type="EMBL" id="QCI64619.1"/>
    </source>
</evidence>
<feature type="region of interest" description="Disordered" evidence="1">
    <location>
        <begin position="14"/>
        <end position="34"/>
    </location>
</feature>
<organism evidence="2 3">
    <name type="scientific">Phreatobacter stygius</name>
    <dbReference type="NCBI Taxonomy" id="1940610"/>
    <lineage>
        <taxon>Bacteria</taxon>
        <taxon>Pseudomonadati</taxon>
        <taxon>Pseudomonadota</taxon>
        <taxon>Alphaproteobacteria</taxon>
        <taxon>Hyphomicrobiales</taxon>
        <taxon>Phreatobacteraceae</taxon>
        <taxon>Phreatobacter</taxon>
    </lineage>
</organism>
<dbReference type="AlphaFoldDB" id="A0A4D7AUQ2"/>
<evidence type="ECO:0000313" key="3">
    <source>
        <dbReference type="Proteomes" id="UP000298781"/>
    </source>
</evidence>
<dbReference type="KEGG" id="pstg:E8M01_10505"/>
<protein>
    <submittedName>
        <fullName evidence="2">Uncharacterized protein</fullName>
    </submittedName>
</protein>
<dbReference type="RefSeq" id="WP_136960071.1">
    <property type="nucleotide sequence ID" value="NZ_CP039690.1"/>
</dbReference>
<dbReference type="EMBL" id="CP039690">
    <property type="protein sequence ID" value="QCI64619.1"/>
    <property type="molecule type" value="Genomic_DNA"/>
</dbReference>
<sequence>MAISGVTADADIRWGRRWTDRPRTGERRAPDPVAAPPVGLVVVHEPVMERRPAFGQPLTSAFATQLLAEVMHEPETRFARQARVDEAEARYQAGVSDRPGAARGALLRREA</sequence>
<accession>A0A4D7AUQ2</accession>
<reference evidence="2 3" key="1">
    <citation type="submission" date="2019-04" db="EMBL/GenBank/DDBJ databases">
        <title>Phreatobacter aquaticus sp. nov.</title>
        <authorList>
            <person name="Choi A."/>
        </authorList>
    </citation>
    <scope>NUCLEOTIDE SEQUENCE [LARGE SCALE GENOMIC DNA]</scope>
    <source>
        <strain evidence="2 3">KCTC 52518</strain>
    </source>
</reference>
<proteinExistence type="predicted"/>
<dbReference type="Proteomes" id="UP000298781">
    <property type="component" value="Chromosome"/>
</dbReference>
<evidence type="ECO:0000256" key="1">
    <source>
        <dbReference type="SAM" id="MobiDB-lite"/>
    </source>
</evidence>
<gene>
    <name evidence="2" type="ORF">E8M01_10505</name>
</gene>